<protein>
    <recommendedName>
        <fullName evidence="12">Cardiolipin synthase</fullName>
        <ecNumber evidence="12">2.7.8.-</ecNumber>
    </recommendedName>
</protein>
<comment type="caution">
    <text evidence="15">The sequence shown here is derived from an EMBL/GenBank/DDBJ whole genome shotgun (WGS) entry which is preliminary data.</text>
</comment>
<dbReference type="PANTHER" id="PTHR21248:SF22">
    <property type="entry name" value="PHOSPHOLIPASE D"/>
    <property type="match status" value="1"/>
</dbReference>
<accession>A0A4U3L5X3</accession>
<evidence type="ECO:0000256" key="2">
    <source>
        <dbReference type="ARBA" id="ARBA00022475"/>
    </source>
</evidence>
<keyword evidence="2" id="KW-1003">Cell membrane</keyword>
<feature type="transmembrane region" description="Helical" evidence="13">
    <location>
        <begin position="41"/>
        <end position="61"/>
    </location>
</feature>
<feature type="domain" description="PLD phosphodiesterase" evidence="14">
    <location>
        <begin position="402"/>
        <end position="429"/>
    </location>
</feature>
<dbReference type="Gene3D" id="3.30.870.10">
    <property type="entry name" value="Endonuclease Chain A"/>
    <property type="match status" value="2"/>
</dbReference>
<keyword evidence="5 13" id="KW-0812">Transmembrane</keyword>
<evidence type="ECO:0000313" key="15">
    <source>
        <dbReference type="EMBL" id="TKK70352.1"/>
    </source>
</evidence>
<keyword evidence="8" id="KW-0443">Lipid metabolism</keyword>
<reference evidence="15 16" key="1">
    <citation type="submission" date="2019-05" db="EMBL/GenBank/DDBJ databases">
        <title>Panacibacter sp. strain 17mud1-8 Genome sequencing and assembly.</title>
        <authorList>
            <person name="Chhetri G."/>
        </authorList>
    </citation>
    <scope>NUCLEOTIDE SEQUENCE [LARGE SCALE GENOMIC DNA]</scope>
    <source>
        <strain evidence="15 16">17mud1-8</strain>
    </source>
</reference>
<dbReference type="SMART" id="SM00155">
    <property type="entry name" value="PLDc"/>
    <property type="match status" value="2"/>
</dbReference>
<dbReference type="SUPFAM" id="SSF56024">
    <property type="entry name" value="Phospholipase D/nuclease"/>
    <property type="match status" value="2"/>
</dbReference>
<dbReference type="InterPro" id="IPR027379">
    <property type="entry name" value="CLS_N"/>
</dbReference>
<dbReference type="InterPro" id="IPR001736">
    <property type="entry name" value="PLipase_D/transphosphatidylase"/>
</dbReference>
<proteinExistence type="predicted"/>
<dbReference type="GO" id="GO:0005886">
    <property type="term" value="C:plasma membrane"/>
    <property type="evidence" value="ECO:0007669"/>
    <property type="project" value="UniProtKB-SubCell"/>
</dbReference>
<evidence type="ECO:0000256" key="9">
    <source>
        <dbReference type="ARBA" id="ARBA00023136"/>
    </source>
</evidence>
<evidence type="ECO:0000256" key="1">
    <source>
        <dbReference type="ARBA" id="ARBA00004651"/>
    </source>
</evidence>
<dbReference type="GO" id="GO:0008808">
    <property type="term" value="F:cardiolipin synthase activity"/>
    <property type="evidence" value="ECO:0007669"/>
    <property type="project" value="UniProtKB-UniRule"/>
</dbReference>
<dbReference type="InterPro" id="IPR025202">
    <property type="entry name" value="PLD-like_dom"/>
</dbReference>
<dbReference type="CDD" id="cd09110">
    <property type="entry name" value="PLDc_CLS_1"/>
    <property type="match status" value="1"/>
</dbReference>
<dbReference type="NCBIfam" id="TIGR04265">
    <property type="entry name" value="bac_cardiolipin"/>
    <property type="match status" value="1"/>
</dbReference>
<keyword evidence="7 13" id="KW-1133">Transmembrane helix</keyword>
<sequence>MITWHNITDFIAEWYWIPMLFIYAGVIITIVSENRKASKSLAYILVIVFIPVVGLLIYYFVGRKPVFKKQVFDKKRSADQQRMDKYFEQLKSRMEERLQLLENNIGDMALPFRYLNHQKQSLISTGNKVTLLDNGEEMFPALFTALQNARAYIHLEYYIFTSGEVGNKIAAILINKQKEGVEVRVIVDGVGSSHLKDIPQQFKEAGVQFLKILPVTFTSLAHSNYRDHRKIVVIDGEIGFVGGINIDDRYWNNGRQELYWRDTSVCIEGPAVSLLQVQFFLSWDFAGGKDDYNSQSSYLKPHPPKKGNATVAIAASGPSSEAPYIMETILLAISQAKRTIRICTPYFIPPDELTSALQIAASTGVKVELILPARSDSFFVQHAMFSFIKPLLQRGVNVYLYEKGFIHAKTISIDSSLAFVGTVNLDIRSFYLNFEITSVIHETAFCTACEESFEQDKQNSRLITLEQWQSRPIFQRGIDSVCRLMSALF</sequence>
<dbReference type="CDD" id="cd09112">
    <property type="entry name" value="PLDc_CLS_2"/>
    <property type="match status" value="1"/>
</dbReference>
<dbReference type="InterPro" id="IPR022924">
    <property type="entry name" value="Cardiolipin_synthase"/>
</dbReference>
<dbReference type="OrthoDB" id="9762009at2"/>
<dbReference type="RefSeq" id="WP_137260897.1">
    <property type="nucleotide sequence ID" value="NZ_SZQL01000003.1"/>
</dbReference>
<evidence type="ECO:0000256" key="4">
    <source>
        <dbReference type="ARBA" id="ARBA00022679"/>
    </source>
</evidence>
<evidence type="ECO:0000256" key="8">
    <source>
        <dbReference type="ARBA" id="ARBA00023098"/>
    </source>
</evidence>
<evidence type="ECO:0000256" key="5">
    <source>
        <dbReference type="ARBA" id="ARBA00022692"/>
    </source>
</evidence>
<dbReference type="PANTHER" id="PTHR21248">
    <property type="entry name" value="CARDIOLIPIN SYNTHASE"/>
    <property type="match status" value="1"/>
</dbReference>
<keyword evidence="10" id="KW-0594">Phospholipid biosynthesis</keyword>
<organism evidence="15 16">
    <name type="scientific">Ilyomonas limi</name>
    <dbReference type="NCBI Taxonomy" id="2575867"/>
    <lineage>
        <taxon>Bacteria</taxon>
        <taxon>Pseudomonadati</taxon>
        <taxon>Bacteroidota</taxon>
        <taxon>Chitinophagia</taxon>
        <taxon>Chitinophagales</taxon>
        <taxon>Chitinophagaceae</taxon>
        <taxon>Ilyomonas</taxon>
    </lineage>
</organism>
<dbReference type="AlphaFoldDB" id="A0A4U3L5X3"/>
<evidence type="ECO:0000259" key="14">
    <source>
        <dbReference type="PROSITE" id="PS50035"/>
    </source>
</evidence>
<evidence type="ECO:0000256" key="7">
    <source>
        <dbReference type="ARBA" id="ARBA00022989"/>
    </source>
</evidence>
<evidence type="ECO:0000256" key="13">
    <source>
        <dbReference type="SAM" id="Phobius"/>
    </source>
</evidence>
<feature type="transmembrane region" description="Helical" evidence="13">
    <location>
        <begin position="14"/>
        <end position="32"/>
    </location>
</feature>
<evidence type="ECO:0000256" key="12">
    <source>
        <dbReference type="NCBIfam" id="TIGR04265"/>
    </source>
</evidence>
<dbReference type="GO" id="GO:0032049">
    <property type="term" value="P:cardiolipin biosynthetic process"/>
    <property type="evidence" value="ECO:0007669"/>
    <property type="project" value="UniProtKB-UniRule"/>
</dbReference>
<evidence type="ECO:0000256" key="10">
    <source>
        <dbReference type="ARBA" id="ARBA00023209"/>
    </source>
</evidence>
<dbReference type="Pfam" id="PF13396">
    <property type="entry name" value="PLDc_N"/>
    <property type="match status" value="1"/>
</dbReference>
<feature type="domain" description="PLD phosphodiesterase" evidence="14">
    <location>
        <begin position="223"/>
        <end position="250"/>
    </location>
</feature>
<keyword evidence="11" id="KW-1208">Phospholipid metabolism</keyword>
<comment type="subcellular location">
    <subcellularLocation>
        <location evidence="1">Cell membrane</location>
        <topology evidence="1">Multi-pass membrane protein</topology>
    </subcellularLocation>
</comment>
<gene>
    <name evidence="15" type="primary">cls</name>
    <name evidence="15" type="ORF">FC093_06290</name>
</gene>
<keyword evidence="4" id="KW-0808">Transferase</keyword>
<evidence type="ECO:0000256" key="11">
    <source>
        <dbReference type="ARBA" id="ARBA00023264"/>
    </source>
</evidence>
<keyword evidence="6" id="KW-0677">Repeat</keyword>
<dbReference type="Pfam" id="PF13091">
    <property type="entry name" value="PLDc_2"/>
    <property type="match status" value="2"/>
</dbReference>
<dbReference type="EC" id="2.7.8.-" evidence="12"/>
<evidence type="ECO:0000256" key="6">
    <source>
        <dbReference type="ARBA" id="ARBA00022737"/>
    </source>
</evidence>
<evidence type="ECO:0000313" key="16">
    <source>
        <dbReference type="Proteomes" id="UP000305848"/>
    </source>
</evidence>
<name>A0A4U3L5X3_9BACT</name>
<keyword evidence="9 13" id="KW-0472">Membrane</keyword>
<dbReference type="PROSITE" id="PS50035">
    <property type="entry name" value="PLD"/>
    <property type="match status" value="2"/>
</dbReference>
<keyword evidence="3" id="KW-0444">Lipid biosynthesis</keyword>
<evidence type="ECO:0000256" key="3">
    <source>
        <dbReference type="ARBA" id="ARBA00022516"/>
    </source>
</evidence>
<dbReference type="Proteomes" id="UP000305848">
    <property type="component" value="Unassembled WGS sequence"/>
</dbReference>
<dbReference type="EMBL" id="SZQL01000003">
    <property type="protein sequence ID" value="TKK70352.1"/>
    <property type="molecule type" value="Genomic_DNA"/>
</dbReference>
<keyword evidence="16" id="KW-1185">Reference proteome</keyword>